<dbReference type="GeneID" id="81434912"/>
<feature type="compositionally biased region" description="Low complexity" evidence="5">
    <location>
        <begin position="356"/>
        <end position="387"/>
    </location>
</feature>
<proteinExistence type="predicted"/>
<reference evidence="6" key="2">
    <citation type="journal article" date="2023" name="IMA Fungus">
        <title>Comparative genomic study of the Penicillium genus elucidates a diverse pangenome and 15 lateral gene transfer events.</title>
        <authorList>
            <person name="Petersen C."/>
            <person name="Sorensen T."/>
            <person name="Nielsen M.R."/>
            <person name="Sondergaard T.E."/>
            <person name="Sorensen J.L."/>
            <person name="Fitzpatrick D.A."/>
            <person name="Frisvad J.C."/>
            <person name="Nielsen K.L."/>
        </authorList>
    </citation>
    <scope>NUCLEOTIDE SEQUENCE</scope>
    <source>
        <strain evidence="6">IBT 29864</strain>
    </source>
</reference>
<dbReference type="SUPFAM" id="SSF57701">
    <property type="entry name" value="Zn2/Cys6 DNA-binding domain"/>
    <property type="match status" value="1"/>
</dbReference>
<evidence type="ECO:0000256" key="2">
    <source>
        <dbReference type="ARBA" id="ARBA00023125"/>
    </source>
</evidence>
<organism evidence="6 7">
    <name type="scientific">Penicillium cataractarum</name>
    <dbReference type="NCBI Taxonomy" id="2100454"/>
    <lineage>
        <taxon>Eukaryota</taxon>
        <taxon>Fungi</taxon>
        <taxon>Dikarya</taxon>
        <taxon>Ascomycota</taxon>
        <taxon>Pezizomycotina</taxon>
        <taxon>Eurotiomycetes</taxon>
        <taxon>Eurotiomycetidae</taxon>
        <taxon>Eurotiales</taxon>
        <taxon>Aspergillaceae</taxon>
        <taxon>Penicillium</taxon>
    </lineage>
</organism>
<evidence type="ECO:0000256" key="5">
    <source>
        <dbReference type="SAM" id="MobiDB-lite"/>
    </source>
</evidence>
<keyword evidence="3" id="KW-0804">Transcription</keyword>
<evidence type="ECO:0000256" key="3">
    <source>
        <dbReference type="ARBA" id="ARBA00023163"/>
    </source>
</evidence>
<dbReference type="OrthoDB" id="4227365at2759"/>
<feature type="compositionally biased region" description="Polar residues" evidence="5">
    <location>
        <begin position="71"/>
        <end position="81"/>
    </location>
</feature>
<feature type="region of interest" description="Disordered" evidence="5">
    <location>
        <begin position="139"/>
        <end position="158"/>
    </location>
</feature>
<sequence length="494" mass="53405">MYPGRGPVFRSDESVMHDINERRLPTPVNRLNTFRPPPPGPPSSWALRPTIFRSEVSSGSVSLSASHGHSNFVQTPGSGRSTPWALPTGASHTQNSFESTPASAAQHSLNTGQPLASGSHAPWALGIPFVRGSVGAVPQPALSSQSNSGQPWTPAAPTPWAFPTEVPHMDGVSEPVSQRPFDYHYHTLPQPNNMPRTPRATRRRAWKPSSPARASRRQNSLTSSSNTSPYVSGVHEVSMDEHSPPLVDRTSSERATHDRATSRARSASPDMKLNIILEDPPSGQLYREKRIRSREELDSQKEGMRVLKDNGGACTACYKSKKRCGPGDPCPPCAARGRSCVRLNRDDGEIVSAGGQPVSTSTQPVPTSSQYVSTSPQPSSSPTQPVSAPARPLSPDMRPDTLTLVQNTLIDPPCLPERTPCLPETTPYLPESIPTMPTEPAPNEDLPSLDPEPLEDYVDPFFIDSWESGMLCLDSAYDNPGYPWAGSDGGHITI</sequence>
<feature type="compositionally biased region" description="Basic and acidic residues" evidence="5">
    <location>
        <begin position="250"/>
        <end position="261"/>
    </location>
</feature>
<dbReference type="RefSeq" id="XP_056557947.1">
    <property type="nucleotide sequence ID" value="XM_056695735.1"/>
</dbReference>
<feature type="region of interest" description="Disordered" evidence="5">
    <location>
        <begin position="170"/>
        <end position="272"/>
    </location>
</feature>
<dbReference type="Proteomes" id="UP001147782">
    <property type="component" value="Unassembled WGS sequence"/>
</dbReference>
<dbReference type="AlphaFoldDB" id="A0A9W9SKT4"/>
<feature type="compositionally biased region" description="Polar residues" evidence="5">
    <location>
        <begin position="217"/>
        <end position="230"/>
    </location>
</feature>
<keyword evidence="2" id="KW-0238">DNA-binding</keyword>
<reference evidence="6" key="1">
    <citation type="submission" date="2022-11" db="EMBL/GenBank/DDBJ databases">
        <authorList>
            <person name="Petersen C."/>
        </authorList>
    </citation>
    <scope>NUCLEOTIDE SEQUENCE</scope>
    <source>
        <strain evidence="6">IBT 29864</strain>
    </source>
</reference>
<dbReference type="EMBL" id="JAPZBS010000002">
    <property type="protein sequence ID" value="KAJ5380376.1"/>
    <property type="molecule type" value="Genomic_DNA"/>
</dbReference>
<feature type="compositionally biased region" description="Polar residues" evidence="5">
    <location>
        <begin position="141"/>
        <end position="150"/>
    </location>
</feature>
<evidence type="ECO:0000313" key="7">
    <source>
        <dbReference type="Proteomes" id="UP001147782"/>
    </source>
</evidence>
<feature type="region of interest" description="Disordered" evidence="5">
    <location>
        <begin position="349"/>
        <end position="399"/>
    </location>
</feature>
<feature type="compositionally biased region" description="Polar residues" evidence="5">
    <location>
        <begin position="90"/>
        <end position="115"/>
    </location>
</feature>
<dbReference type="InterPro" id="IPR001138">
    <property type="entry name" value="Zn2Cys6_DnaBD"/>
</dbReference>
<dbReference type="GO" id="GO:0008270">
    <property type="term" value="F:zinc ion binding"/>
    <property type="evidence" value="ECO:0007669"/>
    <property type="project" value="InterPro"/>
</dbReference>
<accession>A0A9W9SKT4</accession>
<name>A0A9W9SKT4_9EURO</name>
<dbReference type="GO" id="GO:0000981">
    <property type="term" value="F:DNA-binding transcription factor activity, RNA polymerase II-specific"/>
    <property type="evidence" value="ECO:0007669"/>
    <property type="project" value="InterPro"/>
</dbReference>
<dbReference type="InterPro" id="IPR036864">
    <property type="entry name" value="Zn2-C6_fun-type_DNA-bd_sf"/>
</dbReference>
<evidence type="ECO:0000313" key="6">
    <source>
        <dbReference type="EMBL" id="KAJ5380376.1"/>
    </source>
</evidence>
<evidence type="ECO:0008006" key="8">
    <source>
        <dbReference type="Google" id="ProtNLM"/>
    </source>
</evidence>
<keyword evidence="1" id="KW-0805">Transcription regulation</keyword>
<dbReference type="CDD" id="cd00067">
    <property type="entry name" value="GAL4"/>
    <property type="match status" value="1"/>
</dbReference>
<comment type="caution">
    <text evidence="6">The sequence shown here is derived from an EMBL/GenBank/DDBJ whole genome shotgun (WGS) entry which is preliminary data.</text>
</comment>
<keyword evidence="7" id="KW-1185">Reference proteome</keyword>
<evidence type="ECO:0000256" key="4">
    <source>
        <dbReference type="ARBA" id="ARBA00023242"/>
    </source>
</evidence>
<protein>
    <recommendedName>
        <fullName evidence="8">Zn(2)-C6 fungal-type domain-containing protein</fullName>
    </recommendedName>
</protein>
<gene>
    <name evidence="6" type="ORF">N7496_002804</name>
</gene>
<dbReference type="GO" id="GO:0003677">
    <property type="term" value="F:DNA binding"/>
    <property type="evidence" value="ECO:0007669"/>
    <property type="project" value="UniProtKB-KW"/>
</dbReference>
<keyword evidence="4" id="KW-0539">Nucleus</keyword>
<feature type="region of interest" description="Disordered" evidence="5">
    <location>
        <begin position="63"/>
        <end position="115"/>
    </location>
</feature>
<evidence type="ECO:0000256" key="1">
    <source>
        <dbReference type="ARBA" id="ARBA00023015"/>
    </source>
</evidence>